<dbReference type="RefSeq" id="WP_219539515.1">
    <property type="nucleotide sequence ID" value="NZ_JAHKRM010000064.1"/>
</dbReference>
<gene>
    <name evidence="3" type="ORF">ACFSJ0_64205</name>
</gene>
<proteinExistence type="predicted"/>
<feature type="region of interest" description="Disordered" evidence="1">
    <location>
        <begin position="118"/>
        <end position="140"/>
    </location>
</feature>
<dbReference type="Pfam" id="PF00085">
    <property type="entry name" value="Thioredoxin"/>
    <property type="match status" value="1"/>
</dbReference>
<accession>A0ABW4GZP8</accession>
<dbReference type="Proteomes" id="UP001597097">
    <property type="component" value="Unassembled WGS sequence"/>
</dbReference>
<evidence type="ECO:0000313" key="4">
    <source>
        <dbReference type="Proteomes" id="UP001597097"/>
    </source>
</evidence>
<dbReference type="PROSITE" id="PS00194">
    <property type="entry name" value="THIOREDOXIN_1"/>
    <property type="match status" value="1"/>
</dbReference>
<keyword evidence="4" id="KW-1185">Reference proteome</keyword>
<dbReference type="InterPro" id="IPR013766">
    <property type="entry name" value="Thioredoxin_domain"/>
</dbReference>
<protein>
    <submittedName>
        <fullName evidence="3">Thioredoxin family protein</fullName>
    </submittedName>
</protein>
<dbReference type="InterPro" id="IPR017937">
    <property type="entry name" value="Thioredoxin_CS"/>
</dbReference>
<evidence type="ECO:0000313" key="3">
    <source>
        <dbReference type="EMBL" id="MFD1548039.1"/>
    </source>
</evidence>
<evidence type="ECO:0000256" key="1">
    <source>
        <dbReference type="SAM" id="MobiDB-lite"/>
    </source>
</evidence>
<evidence type="ECO:0000259" key="2">
    <source>
        <dbReference type="Pfam" id="PF00085"/>
    </source>
</evidence>
<feature type="compositionally biased region" description="Basic residues" evidence="1">
    <location>
        <begin position="127"/>
        <end position="140"/>
    </location>
</feature>
<organism evidence="3 4">
    <name type="scientific">Nonomuraea guangzhouensis</name>
    <dbReference type="NCBI Taxonomy" id="1291555"/>
    <lineage>
        <taxon>Bacteria</taxon>
        <taxon>Bacillati</taxon>
        <taxon>Actinomycetota</taxon>
        <taxon>Actinomycetes</taxon>
        <taxon>Streptosporangiales</taxon>
        <taxon>Streptosporangiaceae</taxon>
        <taxon>Nonomuraea</taxon>
    </lineage>
</organism>
<name>A0ABW4GZP8_9ACTN</name>
<sequence length="140" mass="15945">MTGPITITAANWTEQVTGKGAILIDLWAAWCGPCRRFAPVFEAAARHLDLVFGKVDTEAEQSQVRAKSPRSRPRLYERVPASDARPGHVIGARQPIYRVRDERRVRLRPRRAVRRCRCASSPARRAQPPRRRCSRRPGPR</sequence>
<feature type="region of interest" description="Disordered" evidence="1">
    <location>
        <begin position="59"/>
        <end position="87"/>
    </location>
</feature>
<comment type="caution">
    <text evidence="3">The sequence shown here is derived from an EMBL/GenBank/DDBJ whole genome shotgun (WGS) entry which is preliminary data.</text>
</comment>
<dbReference type="EMBL" id="JBHUCM010000096">
    <property type="protein sequence ID" value="MFD1548039.1"/>
    <property type="molecule type" value="Genomic_DNA"/>
</dbReference>
<feature type="domain" description="Thioredoxin" evidence="2">
    <location>
        <begin position="5"/>
        <end position="76"/>
    </location>
</feature>
<dbReference type="CDD" id="cd02947">
    <property type="entry name" value="TRX_family"/>
    <property type="match status" value="1"/>
</dbReference>
<reference evidence="4" key="1">
    <citation type="journal article" date="2019" name="Int. J. Syst. Evol. Microbiol.">
        <title>The Global Catalogue of Microorganisms (GCM) 10K type strain sequencing project: providing services to taxonomists for standard genome sequencing and annotation.</title>
        <authorList>
            <consortium name="The Broad Institute Genomics Platform"/>
            <consortium name="The Broad Institute Genome Sequencing Center for Infectious Disease"/>
            <person name="Wu L."/>
            <person name="Ma J."/>
        </authorList>
    </citation>
    <scope>NUCLEOTIDE SEQUENCE [LARGE SCALE GENOMIC DNA]</scope>
    <source>
        <strain evidence="4">CGMCC 1.15399</strain>
    </source>
</reference>